<gene>
    <name evidence="2" type="ORF">UW84_C0028G0005</name>
</gene>
<evidence type="ECO:0000256" key="1">
    <source>
        <dbReference type="SAM" id="Phobius"/>
    </source>
</evidence>
<keyword evidence="1" id="KW-0472">Membrane</keyword>
<keyword evidence="1" id="KW-1133">Transmembrane helix</keyword>
<dbReference type="Proteomes" id="UP000034797">
    <property type="component" value="Unassembled WGS sequence"/>
</dbReference>
<organism evidence="2 3">
    <name type="scientific">Candidatus Collierbacteria bacterium GW2011_GWA2_44_99</name>
    <dbReference type="NCBI Taxonomy" id="1618380"/>
    <lineage>
        <taxon>Bacteria</taxon>
        <taxon>Candidatus Collieribacteriota</taxon>
    </lineage>
</organism>
<reference evidence="2 3" key="1">
    <citation type="journal article" date="2015" name="Nature">
        <title>rRNA introns, odd ribosomes, and small enigmatic genomes across a large radiation of phyla.</title>
        <authorList>
            <person name="Brown C.T."/>
            <person name="Hug L.A."/>
            <person name="Thomas B.C."/>
            <person name="Sharon I."/>
            <person name="Castelle C.J."/>
            <person name="Singh A."/>
            <person name="Wilkins M.J."/>
            <person name="Williams K.H."/>
            <person name="Banfield J.F."/>
        </authorList>
    </citation>
    <scope>NUCLEOTIDE SEQUENCE [LARGE SCALE GENOMIC DNA]</scope>
</reference>
<protein>
    <submittedName>
        <fullName evidence="2">Uncharacterized protein</fullName>
    </submittedName>
</protein>
<sequence length="236" mass="26116">MALINNEKYSLYYQQISLIYQRPEVKASLEIVLSVFMVTGLIFFAIRPTVTNIAALQKRIEDLNSFNKKADLKIAQVFDSQNQLSVFQDKLKLFDEAVPDKFSYQGMAGRIEVLARKSGLTIQTISMPGIRLFGTGKGNGGWASKLLTKSASNIVRSSVSFAVSGDPKKVREFLGNLENLKDTVDLCIINRSDGTIYCGRSFGVPDFFCLCQKSTDSSSERSGKADRWNYCSNGGG</sequence>
<proteinExistence type="predicted"/>
<evidence type="ECO:0000313" key="3">
    <source>
        <dbReference type="Proteomes" id="UP000034797"/>
    </source>
</evidence>
<dbReference type="AlphaFoldDB" id="A0A0G1NMW3"/>
<feature type="transmembrane region" description="Helical" evidence="1">
    <location>
        <begin position="31"/>
        <end position="50"/>
    </location>
</feature>
<dbReference type="EMBL" id="LCJW01000028">
    <property type="protein sequence ID" value="KKT85549.1"/>
    <property type="molecule type" value="Genomic_DNA"/>
</dbReference>
<evidence type="ECO:0000313" key="2">
    <source>
        <dbReference type="EMBL" id="KKT85549.1"/>
    </source>
</evidence>
<name>A0A0G1NMW3_9BACT</name>
<comment type="caution">
    <text evidence="2">The sequence shown here is derived from an EMBL/GenBank/DDBJ whole genome shotgun (WGS) entry which is preliminary data.</text>
</comment>
<keyword evidence="1" id="KW-0812">Transmembrane</keyword>
<accession>A0A0G1NMW3</accession>